<keyword evidence="3" id="KW-1185">Reference proteome</keyword>
<gene>
    <name evidence="2" type="ORF">SK854_00470</name>
</gene>
<evidence type="ECO:0008006" key="4">
    <source>
        <dbReference type="Google" id="ProtNLM"/>
    </source>
</evidence>
<dbReference type="EMBL" id="JAXAVU010000001">
    <property type="protein sequence ID" value="MDX8140568.1"/>
    <property type="molecule type" value="Genomic_DNA"/>
</dbReference>
<organism evidence="2 3">
    <name type="scientific">Lentzea sokolovensis</name>
    <dbReference type="NCBI Taxonomy" id="3095429"/>
    <lineage>
        <taxon>Bacteria</taxon>
        <taxon>Bacillati</taxon>
        <taxon>Actinomycetota</taxon>
        <taxon>Actinomycetes</taxon>
        <taxon>Pseudonocardiales</taxon>
        <taxon>Pseudonocardiaceae</taxon>
        <taxon>Lentzea</taxon>
    </lineage>
</organism>
<feature type="compositionally biased region" description="Basic and acidic residues" evidence="1">
    <location>
        <begin position="1"/>
        <end position="11"/>
    </location>
</feature>
<protein>
    <recommendedName>
        <fullName evidence="4">ParB/Sulfiredoxin domain-containing protein</fullName>
    </recommendedName>
</protein>
<dbReference type="RefSeq" id="WP_319972930.1">
    <property type="nucleotide sequence ID" value="NZ_JAXAVU010000001.1"/>
</dbReference>
<accession>A0ABU4UP01</accession>
<sequence>MSTKTDDRVDQPVDEGTSTAAAETTPEAPGDSIQVIMERDGYELLFAHPRALYLGKDVTENTRQTVIEDEVFSSSVEQFGVDIVIEARRDHHGRLAVHDGKMRTLAALKAGLDKLLVLVRPSNDDDDERDAVKARIFSQLRINERRADITTGDKMAALHQLVLLEVTPQELATQRHMPLKDAKKLHTAVQSKAAVQASQNNENLTLDDMLLIAGFEAEVDHDPEAVEALTQTAQTNRYGLRNKAYELMQQRRDADLLRPLQAKFAKNKTPIVTAMELAADNDSAALTALRPSPAHEPGTALTPAGHKNCPGNVVLIDFEGHGETRKAVPVHLCRDFQGYGHAMLDAPKGVAALKPVGKMTPEELADRRLTIKFNGEWPLSIEPRQAWMAEKFREVKYPKGFRIHRRTAQLAVVAGYEFKRAIEHSHPLLRECLAGAATSGEGVKPALSQDALQKRIDGASEEHAAMLTLGLWAFAVEARISKQKSPWKNAGPETVLLMTILKELGMGLSPVENYILGLDDDGRPLDGTAGTADVAEQVEASNPASSSEPVAA</sequence>
<proteinExistence type="predicted"/>
<feature type="region of interest" description="Disordered" evidence="1">
    <location>
        <begin position="1"/>
        <end position="29"/>
    </location>
</feature>
<evidence type="ECO:0000256" key="1">
    <source>
        <dbReference type="SAM" id="MobiDB-lite"/>
    </source>
</evidence>
<evidence type="ECO:0000313" key="3">
    <source>
        <dbReference type="Proteomes" id="UP001285352"/>
    </source>
</evidence>
<dbReference type="SUPFAM" id="SSF110849">
    <property type="entry name" value="ParB/Sulfiredoxin"/>
    <property type="match status" value="1"/>
</dbReference>
<dbReference type="InterPro" id="IPR036086">
    <property type="entry name" value="ParB/Sulfiredoxin_sf"/>
</dbReference>
<feature type="compositionally biased region" description="Polar residues" evidence="1">
    <location>
        <begin position="539"/>
        <end position="552"/>
    </location>
</feature>
<name>A0ABU4UP01_9PSEU</name>
<comment type="caution">
    <text evidence="2">The sequence shown here is derived from an EMBL/GenBank/DDBJ whole genome shotgun (WGS) entry which is preliminary data.</text>
</comment>
<reference evidence="2 3" key="1">
    <citation type="submission" date="2023-11" db="EMBL/GenBank/DDBJ databases">
        <title>Lentzea sokolovensis, sp. nov., Lentzea kristufkii, sp. nov., and Lentzea miocenensis, sp. nov., rare actinobacteria from Sokolov Coal Basin, Miocene lacustrine sediment, Czech Republic.</title>
        <authorList>
            <person name="Lara A."/>
            <person name="Kotroba L."/>
            <person name="Nouioui I."/>
            <person name="Neumann-Schaal M."/>
            <person name="Mast Y."/>
            <person name="Chronakova A."/>
        </authorList>
    </citation>
    <scope>NUCLEOTIDE SEQUENCE [LARGE SCALE GENOMIC DNA]</scope>
    <source>
        <strain evidence="2 3">BCCO 10_0061</strain>
    </source>
</reference>
<feature type="compositionally biased region" description="Low complexity" evidence="1">
    <location>
        <begin position="17"/>
        <end position="29"/>
    </location>
</feature>
<feature type="region of interest" description="Disordered" evidence="1">
    <location>
        <begin position="525"/>
        <end position="552"/>
    </location>
</feature>
<evidence type="ECO:0000313" key="2">
    <source>
        <dbReference type="EMBL" id="MDX8140568.1"/>
    </source>
</evidence>
<dbReference type="Proteomes" id="UP001285352">
    <property type="component" value="Unassembled WGS sequence"/>
</dbReference>